<keyword evidence="2" id="KW-0812">Transmembrane</keyword>
<feature type="transmembrane region" description="Helical" evidence="2">
    <location>
        <begin position="222"/>
        <end position="241"/>
    </location>
</feature>
<gene>
    <name evidence="3" type="ORF">JR316_000879</name>
</gene>
<accession>A0A8H7Y5X2</accession>
<feature type="region of interest" description="Disordered" evidence="1">
    <location>
        <begin position="583"/>
        <end position="612"/>
    </location>
</feature>
<feature type="transmembrane region" description="Helical" evidence="2">
    <location>
        <begin position="253"/>
        <end position="270"/>
    </location>
</feature>
<proteinExistence type="predicted"/>
<evidence type="ECO:0000313" key="3">
    <source>
        <dbReference type="EMBL" id="KAG5174221.1"/>
    </source>
</evidence>
<protein>
    <submittedName>
        <fullName evidence="3">Uncharacterized protein</fullName>
    </submittedName>
</protein>
<sequence>MSNVATLLPTSVALSSDAAIEAILSDIPLFCEGIMGIGVFTFLFFTKHVNLLSIFLYGTSFIAFAAATLDLGQVLARGPQDTAKGIGLDSVVGFIYAREVFLALSVGSLDLFFWKLVAQSPREELSLVGSKDRSQIHSASWNYWGAIGTVLKWGSLSALLSVPLLQILWRTMSGQRKYGCIYIAETIIQTSITFVFVLKLMLNVYSSTRTWWDAFKFQIVPVAALFIGAGLGVGNIIMFAFTETSLGRLLRAVEVYCLIVFCLYTTFHGLPTSHSSPLTESPTNVDREKFRGNDLLPFAYSSTGYNAQYNASSQLKMMQRPDSNSRVSNLSWILSRRERFPQSTDALQRSDVPTQGPSIEAIAFSSQEVDTGSGGLVVHPDRSESPSSFVKDRESFKSDAAFTTVSLSYYTMGDRTKLTSRHSQPQPHNLEQTGSDHEKENPRHIVENSVFPPPLSDNQQGSISSIDEIFRQQNELDKSIAALRLLSMQGLSVQSQLSIPGPTTTTTKSFVRSRSTLNSSKTESISNRSDFSLSIFPEPPPTIQQAQATATTRYSLPDGANNMDNVVPPMPIDKVEANHREVVKPSRLPAESLSESRSPVQMEPIPLPDSNDIQYNSLYEGKYLKDPPGVGTSLGEPSSSSLSSDDESATVASAVALRPMILASTVLALSSVQEFDASRTTAPSSYNADPGKSSSFRDSSSSQNLRPLLLGKSISSIPQTMPSATMIPLAQRRRQRGGTLTNVPRPVIGAPKLDSQTEAPPGAFERPRPPPGLRPSR</sequence>
<organism evidence="3">
    <name type="scientific">Psilocybe cubensis</name>
    <name type="common">Psychedelic mushroom</name>
    <name type="synonym">Stropharia cubensis</name>
    <dbReference type="NCBI Taxonomy" id="181762"/>
    <lineage>
        <taxon>Eukaryota</taxon>
        <taxon>Fungi</taxon>
        <taxon>Dikarya</taxon>
        <taxon>Basidiomycota</taxon>
        <taxon>Agaricomycotina</taxon>
        <taxon>Agaricomycetes</taxon>
        <taxon>Agaricomycetidae</taxon>
        <taxon>Agaricales</taxon>
        <taxon>Agaricineae</taxon>
        <taxon>Strophariaceae</taxon>
        <taxon>Psilocybe</taxon>
    </lineage>
</organism>
<feature type="compositionally biased region" description="Polar residues" evidence="1">
    <location>
        <begin position="421"/>
        <end position="433"/>
    </location>
</feature>
<feature type="region of interest" description="Disordered" evidence="1">
    <location>
        <begin position="678"/>
        <end position="703"/>
    </location>
</feature>
<feature type="region of interest" description="Disordered" evidence="1">
    <location>
        <begin position="499"/>
        <end position="527"/>
    </location>
</feature>
<reference evidence="3" key="1">
    <citation type="submission" date="2021-02" db="EMBL/GenBank/DDBJ databases">
        <title>Psilocybe cubensis genome.</title>
        <authorList>
            <person name="Mckernan K.J."/>
            <person name="Crawford S."/>
            <person name="Trippe A."/>
            <person name="Kane L.T."/>
            <person name="Mclaughlin S."/>
        </authorList>
    </citation>
    <scope>NUCLEOTIDE SEQUENCE [LARGE SCALE GENOMIC DNA]</scope>
    <source>
        <strain evidence="3">MGC-MH-2018</strain>
    </source>
</reference>
<keyword evidence="2" id="KW-1133">Transmembrane helix</keyword>
<evidence type="ECO:0000256" key="1">
    <source>
        <dbReference type="SAM" id="MobiDB-lite"/>
    </source>
</evidence>
<feature type="region of interest" description="Disordered" evidence="1">
    <location>
        <begin position="416"/>
        <end position="441"/>
    </location>
</feature>
<dbReference type="EMBL" id="JAFIQS010000001">
    <property type="protein sequence ID" value="KAG5174221.1"/>
    <property type="molecule type" value="Genomic_DNA"/>
</dbReference>
<comment type="caution">
    <text evidence="3">The sequence shown here is derived from an EMBL/GenBank/DDBJ whole genome shotgun (WGS) entry which is preliminary data.</text>
</comment>
<evidence type="ECO:0000256" key="2">
    <source>
        <dbReference type="SAM" id="Phobius"/>
    </source>
</evidence>
<feature type="transmembrane region" description="Helical" evidence="2">
    <location>
        <begin position="27"/>
        <end position="45"/>
    </location>
</feature>
<name>A0A8H7Y5X2_PSICU</name>
<feature type="compositionally biased region" description="Basic and acidic residues" evidence="1">
    <location>
        <begin position="379"/>
        <end position="391"/>
    </location>
</feature>
<dbReference type="OrthoDB" id="2564696at2759"/>
<dbReference type="AlphaFoldDB" id="A0A8H7Y5X2"/>
<feature type="compositionally biased region" description="Low complexity" evidence="1">
    <location>
        <begin position="693"/>
        <end position="702"/>
    </location>
</feature>
<feature type="region of interest" description="Disordered" evidence="1">
    <location>
        <begin position="731"/>
        <end position="777"/>
    </location>
</feature>
<feature type="transmembrane region" description="Helical" evidence="2">
    <location>
        <begin position="181"/>
        <end position="202"/>
    </location>
</feature>
<feature type="region of interest" description="Disordered" evidence="1">
    <location>
        <begin position="370"/>
        <end position="391"/>
    </location>
</feature>
<feature type="transmembrane region" description="Helical" evidence="2">
    <location>
        <begin position="52"/>
        <end position="69"/>
    </location>
</feature>
<feature type="compositionally biased region" description="Polar residues" evidence="1">
    <location>
        <begin position="678"/>
        <end position="687"/>
    </location>
</feature>
<keyword evidence="2" id="KW-0472">Membrane</keyword>
<feature type="transmembrane region" description="Helical" evidence="2">
    <location>
        <begin position="150"/>
        <end position="169"/>
    </location>
</feature>